<evidence type="ECO:0000256" key="1">
    <source>
        <dbReference type="ARBA" id="ARBA00010652"/>
    </source>
</evidence>
<evidence type="ECO:0000259" key="3">
    <source>
        <dbReference type="Pfam" id="PF00823"/>
    </source>
</evidence>
<organism evidence="4 5">
    <name type="scientific">Nocardia cyriacigeorgica</name>
    <dbReference type="NCBI Taxonomy" id="135487"/>
    <lineage>
        <taxon>Bacteria</taxon>
        <taxon>Bacillati</taxon>
        <taxon>Actinomycetota</taxon>
        <taxon>Actinomycetes</taxon>
        <taxon>Mycobacteriales</taxon>
        <taxon>Nocardiaceae</taxon>
        <taxon>Nocardia</taxon>
    </lineage>
</organism>
<dbReference type="EMBL" id="LR215973">
    <property type="protein sequence ID" value="VFB00624.1"/>
    <property type="molecule type" value="Genomic_DNA"/>
</dbReference>
<dbReference type="InterPro" id="IPR000030">
    <property type="entry name" value="PPE_dom"/>
</dbReference>
<feature type="domain" description="PPE" evidence="3">
    <location>
        <begin position="10"/>
        <end position="166"/>
    </location>
</feature>
<name>A0A4V6ICQ6_9NOCA</name>
<dbReference type="Gene3D" id="1.20.1260.20">
    <property type="entry name" value="PPE superfamily"/>
    <property type="match status" value="1"/>
</dbReference>
<dbReference type="RefSeq" id="WP_130918428.1">
    <property type="nucleotide sequence ID" value="NZ_JADLPI010000001.1"/>
</dbReference>
<dbReference type="Pfam" id="PF00823">
    <property type="entry name" value="PPE"/>
    <property type="match status" value="1"/>
</dbReference>
<proteinExistence type="inferred from homology"/>
<reference evidence="4 5" key="1">
    <citation type="submission" date="2019-02" db="EMBL/GenBank/DDBJ databases">
        <authorList>
            <consortium name="Pathogen Informatics"/>
        </authorList>
    </citation>
    <scope>NUCLEOTIDE SEQUENCE [LARGE SCALE GENOMIC DNA]</scope>
    <source>
        <strain evidence="4 5">3012STDY6756504</strain>
    </source>
</reference>
<protein>
    <submittedName>
        <fullName evidence="4">PPE family</fullName>
    </submittedName>
</protein>
<feature type="region of interest" description="Disordered" evidence="2">
    <location>
        <begin position="327"/>
        <end position="364"/>
    </location>
</feature>
<sequence>MTAGITGVFWLPRMAEFNSVSLNAGAHAVPISAAATAWGTLTGAWVDATATVTRVMAELGLGLQSINGIGALARLGGFTAWAGQQGVMAATMGSKAAANATAYTVASLAMPSLPEIVAVNTAVVASANPAGALSGAFEAAEVAKHAMDIRAALVMETYEAATTATVITPGEFINPPPIANGAGSAEAAANADQAFQSGNGDPVQTALAAAGAVVNNPAISSAVTQAANVAGSVATSGVSTVGNLGANAIAAATSTGAPGVASMAPVGMAAGGAAAAAGASTRAAGMGASLGGGNSAFKVPEGWGAPPVSGGAGAAAPVTEVAVARTEGAPLRPASTGPASPLLGRGTANSDDDETEHNGADYLRADHFSDGRLAADGVIGADPAGTAK</sequence>
<dbReference type="Proteomes" id="UP000290439">
    <property type="component" value="Chromosome"/>
</dbReference>
<dbReference type="AlphaFoldDB" id="A0A4V6ICQ6"/>
<dbReference type="SUPFAM" id="SSF140459">
    <property type="entry name" value="PE/PPE dimer-like"/>
    <property type="match status" value="1"/>
</dbReference>
<evidence type="ECO:0000313" key="4">
    <source>
        <dbReference type="EMBL" id="VFB00624.1"/>
    </source>
</evidence>
<comment type="similarity">
    <text evidence="1">Belongs to the mycobacterial PPE family.</text>
</comment>
<dbReference type="InterPro" id="IPR038332">
    <property type="entry name" value="PPE_sf"/>
</dbReference>
<accession>A0A4V6ICQ6</accession>
<evidence type="ECO:0000313" key="5">
    <source>
        <dbReference type="Proteomes" id="UP000290439"/>
    </source>
</evidence>
<gene>
    <name evidence="4" type="ORF">NCTC10797_04424</name>
</gene>
<evidence type="ECO:0000256" key="2">
    <source>
        <dbReference type="SAM" id="MobiDB-lite"/>
    </source>
</evidence>